<evidence type="ECO:0000313" key="2">
    <source>
        <dbReference type="EMBL" id="OGC05843.1"/>
    </source>
</evidence>
<dbReference type="InterPro" id="IPR050325">
    <property type="entry name" value="Prot/Nucl_acid_deglycase"/>
</dbReference>
<feature type="domain" description="DJ-1/PfpI" evidence="1">
    <location>
        <begin position="6"/>
        <end position="167"/>
    </location>
</feature>
<gene>
    <name evidence="2" type="ORF">A3H38_06535</name>
</gene>
<dbReference type="Pfam" id="PF01965">
    <property type="entry name" value="DJ-1_PfpI"/>
    <property type="match status" value="1"/>
</dbReference>
<dbReference type="SUPFAM" id="SSF52317">
    <property type="entry name" value="Class I glutamine amidotransferase-like"/>
    <property type="match status" value="1"/>
</dbReference>
<dbReference type="AlphaFoldDB" id="A0A1F4RED5"/>
<dbReference type="CDD" id="cd03135">
    <property type="entry name" value="GATase1_DJ-1"/>
    <property type="match status" value="1"/>
</dbReference>
<dbReference type="EMBL" id="METP01000033">
    <property type="protein sequence ID" value="OGC05843.1"/>
    <property type="molecule type" value="Genomic_DNA"/>
</dbReference>
<dbReference type="PANTHER" id="PTHR48094">
    <property type="entry name" value="PROTEIN/NUCLEIC ACID DEGLYCASE DJ-1-RELATED"/>
    <property type="match status" value="1"/>
</dbReference>
<dbReference type="InterPro" id="IPR002818">
    <property type="entry name" value="DJ-1/PfpI"/>
</dbReference>
<dbReference type="Proteomes" id="UP000176938">
    <property type="component" value="Unassembled WGS sequence"/>
</dbReference>
<dbReference type="GO" id="GO:0005737">
    <property type="term" value="C:cytoplasm"/>
    <property type="evidence" value="ECO:0007669"/>
    <property type="project" value="TreeGrafter"/>
</dbReference>
<dbReference type="Gene3D" id="3.40.50.880">
    <property type="match status" value="1"/>
</dbReference>
<evidence type="ECO:0000259" key="1">
    <source>
        <dbReference type="Pfam" id="PF01965"/>
    </source>
</evidence>
<sequence>MATNKRIALIIAFQGFRDEEYTGPKQVIEAAGIEVTTVSTQSGTATGKFGLPAKVDLLLNDLIIADYEAVVFIGGPGSYALRDNPTAHKIARETVKQGKILAAICAAPGILANAGVVKGKNITMFSDDGSAARGGANYTGKGVEVDGNIITATGPETAKAFGQSIVRVVINR</sequence>
<proteinExistence type="predicted"/>
<dbReference type="PANTHER" id="PTHR48094:SF12">
    <property type="entry name" value="PARKINSON DISEASE PROTEIN 7 HOMOLOG"/>
    <property type="match status" value="1"/>
</dbReference>
<accession>A0A1F4RED5</accession>
<comment type="caution">
    <text evidence="2">The sequence shown here is derived from an EMBL/GenBank/DDBJ whole genome shotgun (WGS) entry which is preliminary data.</text>
</comment>
<protein>
    <recommendedName>
        <fullName evidence="1">DJ-1/PfpI domain-containing protein</fullName>
    </recommendedName>
</protein>
<dbReference type="InterPro" id="IPR029062">
    <property type="entry name" value="Class_I_gatase-like"/>
</dbReference>
<reference evidence="2 3" key="1">
    <citation type="journal article" date="2016" name="Nat. Commun.">
        <title>Thousands of microbial genomes shed light on interconnected biogeochemical processes in an aquifer system.</title>
        <authorList>
            <person name="Anantharaman K."/>
            <person name="Brown C.T."/>
            <person name="Hug L.A."/>
            <person name="Sharon I."/>
            <person name="Castelle C.J."/>
            <person name="Probst A.J."/>
            <person name="Thomas B.C."/>
            <person name="Singh A."/>
            <person name="Wilkins M.J."/>
            <person name="Karaoz U."/>
            <person name="Brodie E.L."/>
            <person name="Williams K.H."/>
            <person name="Hubbard S.S."/>
            <person name="Banfield J.F."/>
        </authorList>
    </citation>
    <scope>NUCLEOTIDE SEQUENCE [LARGE SCALE GENOMIC DNA]</scope>
</reference>
<organism evidence="2 3">
    <name type="scientific">candidate division WOR-1 bacterium RIFCSPLOWO2_02_FULL_46_20</name>
    <dbReference type="NCBI Taxonomy" id="1802567"/>
    <lineage>
        <taxon>Bacteria</taxon>
        <taxon>Bacillati</taxon>
        <taxon>Saganbacteria</taxon>
    </lineage>
</organism>
<name>A0A1F4RED5_UNCSA</name>
<evidence type="ECO:0000313" key="3">
    <source>
        <dbReference type="Proteomes" id="UP000176938"/>
    </source>
</evidence>